<dbReference type="Pfam" id="PF02391">
    <property type="entry name" value="MoaE"/>
    <property type="match status" value="1"/>
</dbReference>
<dbReference type="SUPFAM" id="SSF54690">
    <property type="entry name" value="Molybdopterin synthase subunit MoaE"/>
    <property type="match status" value="1"/>
</dbReference>
<evidence type="ECO:0000313" key="6">
    <source>
        <dbReference type="Proteomes" id="UP001055712"/>
    </source>
</evidence>
<name>A0A9D4YSG9_CHLVU</name>
<dbReference type="GO" id="GO:0030366">
    <property type="term" value="F:molybdopterin synthase activity"/>
    <property type="evidence" value="ECO:0007669"/>
    <property type="project" value="UniProtKB-UniRule"/>
</dbReference>
<dbReference type="InterPro" id="IPR003448">
    <property type="entry name" value="Mopterin_biosynth_MoaE"/>
</dbReference>
<dbReference type="InterPro" id="IPR036563">
    <property type="entry name" value="MoaE_sf"/>
</dbReference>
<accession>A0A9D4YSG9</accession>
<dbReference type="EC" id="2.8.1.12" evidence="4"/>
<keyword evidence="6" id="KW-1185">Reference proteome</keyword>
<comment type="caution">
    <text evidence="5">The sequence shown here is derived from an EMBL/GenBank/DDBJ whole genome shotgun (WGS) entry which is preliminary data.</text>
</comment>
<comment type="subunit">
    <text evidence="4">Heterotetramer; composed of 2 small (MOCS2A) and 2 large (MOCS2B) subunits.</text>
</comment>
<dbReference type="HAMAP" id="MF_03052">
    <property type="entry name" value="MOC2B"/>
    <property type="match status" value="1"/>
</dbReference>
<protein>
    <recommendedName>
        <fullName evidence="4">Molybdopterin synthase catalytic subunit</fullName>
        <ecNumber evidence="4">2.8.1.12</ecNumber>
    </recommendedName>
    <alternativeName>
        <fullName evidence="4">Molybdenum cofactor synthesis protein 2 large subunit</fullName>
    </alternativeName>
    <alternativeName>
        <fullName evidence="4">Molybdenum cofactor synthesis protein 2B</fullName>
        <shortName evidence="4">MOCS2B</shortName>
    </alternativeName>
</protein>
<keyword evidence="2 4" id="KW-0808">Transferase</keyword>
<comment type="function">
    <text evidence="4">Catalytic subunit of the molybdopterin synthase complex, a complex that catalyzes the conversion of precursor Z into molybdopterin. Acts by mediating the incorporation of 2 sulfur atoms from thiocarboxylated MOCS2A into precursor Z to generate a dithiolene group.</text>
</comment>
<evidence type="ECO:0000256" key="1">
    <source>
        <dbReference type="ARBA" id="ARBA00022490"/>
    </source>
</evidence>
<evidence type="ECO:0000313" key="5">
    <source>
        <dbReference type="EMBL" id="KAI3423847.1"/>
    </source>
</evidence>
<gene>
    <name evidence="5" type="ORF">D9Q98_009682</name>
</gene>
<dbReference type="OrthoDB" id="5531344at2759"/>
<reference evidence="5" key="1">
    <citation type="journal article" date="2019" name="Plant J.">
        <title>Chlorella vulgaris genome assembly and annotation reveals the molecular basis for metabolic acclimation to high light conditions.</title>
        <authorList>
            <person name="Cecchin M."/>
            <person name="Marcolungo L."/>
            <person name="Rossato M."/>
            <person name="Girolomoni L."/>
            <person name="Cosentino E."/>
            <person name="Cuine S."/>
            <person name="Li-Beisson Y."/>
            <person name="Delledonne M."/>
            <person name="Ballottari M."/>
        </authorList>
    </citation>
    <scope>NUCLEOTIDE SEQUENCE</scope>
    <source>
        <strain evidence="5">211/11P</strain>
    </source>
</reference>
<proteinExistence type="inferred from homology"/>
<feature type="binding site" evidence="4">
    <location>
        <begin position="111"/>
        <end position="112"/>
    </location>
    <ligand>
        <name>substrate</name>
    </ligand>
</feature>
<dbReference type="EMBL" id="SIDB01000014">
    <property type="protein sequence ID" value="KAI3423847.1"/>
    <property type="molecule type" value="Genomic_DNA"/>
</dbReference>
<sequence length="185" mass="19985">MEQPGVALQEGACYAEVTPDALDQSKYVELVADPGAGAIASFVGVTRNSFQGKATERLEYEAYIPMAAKKLMEVCRQACSKWQVRRMAVAHRTGTVLVGEASVVIAVSSAHRRDALEACHWAIDELKATVPIWKKEIFQGGEVWKENEEWRQQQAAARLAERGTAAAEGEVAAQHFAGSAQPGAG</sequence>
<reference evidence="5" key="2">
    <citation type="submission" date="2020-11" db="EMBL/GenBank/DDBJ databases">
        <authorList>
            <person name="Cecchin M."/>
            <person name="Marcolungo L."/>
            <person name="Rossato M."/>
            <person name="Girolomoni L."/>
            <person name="Cosentino E."/>
            <person name="Cuine S."/>
            <person name="Li-Beisson Y."/>
            <person name="Delledonne M."/>
            <person name="Ballottari M."/>
        </authorList>
    </citation>
    <scope>NUCLEOTIDE SEQUENCE</scope>
    <source>
        <strain evidence="5">211/11P</strain>
        <tissue evidence="5">Whole cell</tissue>
    </source>
</reference>
<comment type="pathway">
    <text evidence="4">Cofactor biosynthesis; molybdopterin biosynthesis.</text>
</comment>
<dbReference type="CDD" id="cd00756">
    <property type="entry name" value="MoaE"/>
    <property type="match status" value="1"/>
</dbReference>
<feature type="binding site" evidence="4">
    <location>
        <begin position="134"/>
        <end position="136"/>
    </location>
    <ligand>
        <name>substrate</name>
    </ligand>
</feature>
<dbReference type="GO" id="GO:1990140">
    <property type="term" value="C:molybdopterin synthase complex"/>
    <property type="evidence" value="ECO:0007669"/>
    <property type="project" value="UniProtKB-UniRule"/>
</dbReference>
<evidence type="ECO:0000256" key="2">
    <source>
        <dbReference type="ARBA" id="ARBA00022679"/>
    </source>
</evidence>
<dbReference type="FunFam" id="3.90.1170.40:FF:000002">
    <property type="entry name" value="Molybdopterin synthase catalytic subunit"/>
    <property type="match status" value="1"/>
</dbReference>
<comment type="subcellular location">
    <subcellularLocation>
        <location evidence="4">Cytoplasm</location>
    </subcellularLocation>
</comment>
<evidence type="ECO:0000256" key="4">
    <source>
        <dbReference type="HAMAP-Rule" id="MF_03052"/>
    </source>
</evidence>
<dbReference type="Gene3D" id="3.90.1170.40">
    <property type="entry name" value="Molybdopterin biosynthesis MoaE subunit"/>
    <property type="match status" value="1"/>
</dbReference>
<organism evidence="5 6">
    <name type="scientific">Chlorella vulgaris</name>
    <name type="common">Green alga</name>
    <dbReference type="NCBI Taxonomy" id="3077"/>
    <lineage>
        <taxon>Eukaryota</taxon>
        <taxon>Viridiplantae</taxon>
        <taxon>Chlorophyta</taxon>
        <taxon>core chlorophytes</taxon>
        <taxon>Trebouxiophyceae</taxon>
        <taxon>Chlorellales</taxon>
        <taxon>Chlorellaceae</taxon>
        <taxon>Chlorella clade</taxon>
        <taxon>Chlorella</taxon>
    </lineage>
</organism>
<dbReference type="PANTHER" id="PTHR23404">
    <property type="entry name" value="MOLYBDOPTERIN SYNTHASE RELATED"/>
    <property type="match status" value="1"/>
</dbReference>
<dbReference type="AlphaFoldDB" id="A0A9D4YSG9"/>
<keyword evidence="1 4" id="KW-0963">Cytoplasm</keyword>
<keyword evidence="3 4" id="KW-0501">Molybdenum cofactor biosynthesis</keyword>
<dbReference type="GO" id="GO:0006777">
    <property type="term" value="P:Mo-molybdopterin cofactor biosynthetic process"/>
    <property type="evidence" value="ECO:0007669"/>
    <property type="project" value="UniProtKB-UniRule"/>
</dbReference>
<comment type="catalytic activity">
    <reaction evidence="4">
        <text>2 [molybdopterin-synthase sulfur-carrier protein]-C-terminal-Gly-aminoethanethioate + cyclic pyranopterin phosphate + H2O = molybdopterin + 2 [molybdopterin-synthase sulfur-carrier protein]-C-terminal Gly-Gly + 2 H(+)</text>
        <dbReference type="Rhea" id="RHEA:26333"/>
        <dbReference type="Rhea" id="RHEA-COMP:12202"/>
        <dbReference type="Rhea" id="RHEA-COMP:19907"/>
        <dbReference type="ChEBI" id="CHEBI:15377"/>
        <dbReference type="ChEBI" id="CHEBI:15378"/>
        <dbReference type="ChEBI" id="CHEBI:58698"/>
        <dbReference type="ChEBI" id="CHEBI:59648"/>
        <dbReference type="ChEBI" id="CHEBI:90778"/>
        <dbReference type="ChEBI" id="CHEBI:232372"/>
        <dbReference type="EC" id="2.8.1.12"/>
    </reaction>
</comment>
<comment type="similarity">
    <text evidence="4">Belongs to the MoaE family. MOCS2B subfamily.</text>
</comment>
<evidence type="ECO:0000256" key="3">
    <source>
        <dbReference type="ARBA" id="ARBA00023150"/>
    </source>
</evidence>
<dbReference type="InterPro" id="IPR028888">
    <property type="entry name" value="MOCS2B_euk"/>
</dbReference>
<feature type="binding site" evidence="4">
    <location>
        <position position="127"/>
    </location>
    <ligand>
        <name>substrate</name>
    </ligand>
</feature>
<dbReference type="Proteomes" id="UP001055712">
    <property type="component" value="Unassembled WGS sequence"/>
</dbReference>